<feature type="chain" id="PRO_5047438251" description="DUF6318 domain-containing protein" evidence="2">
    <location>
        <begin position="23"/>
        <end position="210"/>
    </location>
</feature>
<reference evidence="5" key="1">
    <citation type="journal article" date="2019" name="Int. J. Syst. Evol. Microbiol.">
        <title>The Global Catalogue of Microorganisms (GCM) 10K type strain sequencing project: providing services to taxonomists for standard genome sequencing and annotation.</title>
        <authorList>
            <consortium name="The Broad Institute Genomics Platform"/>
            <consortium name="The Broad Institute Genome Sequencing Center for Infectious Disease"/>
            <person name="Wu L."/>
            <person name="Ma J."/>
        </authorList>
    </citation>
    <scope>NUCLEOTIDE SEQUENCE [LARGE SCALE GENOMIC DNA]</scope>
    <source>
        <strain evidence="5">CGMCC 1.3685</strain>
    </source>
</reference>
<evidence type="ECO:0000259" key="3">
    <source>
        <dbReference type="Pfam" id="PF19843"/>
    </source>
</evidence>
<evidence type="ECO:0000256" key="2">
    <source>
        <dbReference type="SAM" id="SignalP"/>
    </source>
</evidence>
<dbReference type="Pfam" id="PF19843">
    <property type="entry name" value="DUF6318"/>
    <property type="match status" value="1"/>
</dbReference>
<dbReference type="Proteomes" id="UP000606115">
    <property type="component" value="Unassembled WGS sequence"/>
</dbReference>
<sequence length="210" mass="23025">MNTRKNAMAQSILLACALTVTACTGGASPPQPPESVSPSVEQSPSPTPSPSPTKPKYQPATAKGPAKNVPKPEMPKLAKEHNEEGAIAFVKYYFDVMNYSLETYSVDDLIAITNRTCRICGDNFIDPIQSHAKKKYWQVDGEYRTNVYGVKLTSDDEALVEFGTRTDEVAVYSAPTLEVANSPARKKEALGIATLQWDKAWMMSQVDFSK</sequence>
<dbReference type="EMBL" id="BMKX01000005">
    <property type="protein sequence ID" value="GGJ63415.1"/>
    <property type="molecule type" value="Genomic_DNA"/>
</dbReference>
<keyword evidence="2" id="KW-0732">Signal</keyword>
<evidence type="ECO:0000256" key="1">
    <source>
        <dbReference type="SAM" id="MobiDB-lite"/>
    </source>
</evidence>
<keyword evidence="5" id="KW-1185">Reference proteome</keyword>
<protein>
    <recommendedName>
        <fullName evidence="3">DUF6318 domain-containing protein</fullName>
    </recommendedName>
</protein>
<organism evidence="4 5">
    <name type="scientific">Glutamicibacter ardleyensis</name>
    <dbReference type="NCBI Taxonomy" id="225894"/>
    <lineage>
        <taxon>Bacteria</taxon>
        <taxon>Bacillati</taxon>
        <taxon>Actinomycetota</taxon>
        <taxon>Actinomycetes</taxon>
        <taxon>Micrococcales</taxon>
        <taxon>Micrococcaceae</taxon>
        <taxon>Glutamicibacter</taxon>
    </lineage>
</organism>
<proteinExistence type="predicted"/>
<dbReference type="PROSITE" id="PS51257">
    <property type="entry name" value="PROKAR_LIPOPROTEIN"/>
    <property type="match status" value="1"/>
</dbReference>
<dbReference type="InterPro" id="IPR046281">
    <property type="entry name" value="DUF6318"/>
</dbReference>
<evidence type="ECO:0000313" key="5">
    <source>
        <dbReference type="Proteomes" id="UP000606115"/>
    </source>
</evidence>
<name>A0ABQ2DNF7_9MICC</name>
<feature type="domain" description="DUF6318" evidence="3">
    <location>
        <begin position="56"/>
        <end position="206"/>
    </location>
</feature>
<evidence type="ECO:0000313" key="4">
    <source>
        <dbReference type="EMBL" id="GGJ63415.1"/>
    </source>
</evidence>
<comment type="caution">
    <text evidence="4">The sequence shown here is derived from an EMBL/GenBank/DDBJ whole genome shotgun (WGS) entry which is preliminary data.</text>
</comment>
<gene>
    <name evidence="4" type="ORF">GCM10007173_22860</name>
</gene>
<accession>A0ABQ2DNF7</accession>
<feature type="region of interest" description="Disordered" evidence="1">
    <location>
        <begin position="24"/>
        <end position="73"/>
    </location>
</feature>
<feature type="signal peptide" evidence="2">
    <location>
        <begin position="1"/>
        <end position="22"/>
    </location>
</feature>